<dbReference type="GO" id="GO:0009055">
    <property type="term" value="F:electron transfer activity"/>
    <property type="evidence" value="ECO:0007669"/>
    <property type="project" value="InterPro"/>
</dbReference>
<dbReference type="GO" id="GO:0005506">
    <property type="term" value="F:iron ion binding"/>
    <property type="evidence" value="ECO:0007669"/>
    <property type="project" value="InterPro"/>
</dbReference>
<evidence type="ECO:0000313" key="10">
    <source>
        <dbReference type="EMBL" id="EHP41810.1"/>
    </source>
</evidence>
<feature type="domain" description="Cytochrome c" evidence="9">
    <location>
        <begin position="44"/>
        <end position="187"/>
    </location>
</feature>
<dbReference type="Proteomes" id="UP000005808">
    <property type="component" value="Unassembled WGS sequence"/>
</dbReference>
<accession>H1S6Z9</accession>
<keyword evidence="5 6" id="KW-0408">Iron</keyword>
<dbReference type="EMBL" id="AHJE01000044">
    <property type="protein sequence ID" value="EHP41810.1"/>
    <property type="molecule type" value="Genomic_DNA"/>
</dbReference>
<evidence type="ECO:0000256" key="6">
    <source>
        <dbReference type="PROSITE-ProRule" id="PRU00433"/>
    </source>
</evidence>
<protein>
    <submittedName>
        <fullName evidence="10">Cytochrome C oxidase, mono-heme subunit/FixO</fullName>
    </submittedName>
</protein>
<keyword evidence="1" id="KW-0813">Transport</keyword>
<proteinExistence type="predicted"/>
<keyword evidence="8" id="KW-0812">Transmembrane</keyword>
<evidence type="ECO:0000256" key="8">
    <source>
        <dbReference type="SAM" id="Phobius"/>
    </source>
</evidence>
<comment type="caution">
    <text evidence="10">The sequence shown here is derived from an EMBL/GenBank/DDBJ whole genome shotgun (WGS) entry which is preliminary data.</text>
</comment>
<sequence length="453" mass="47759">MENELKLVGGAMVTLSLATSAMIVVPFLQLKDVPAPAALAPYTSEQLRGREVYLANGCIACHTQQPSSTGAGRADGARGWGRPSVAADYHYDSPPLLGTMRTGPDLFNIGVRQPSADWHLGHLYQPRAYVADSIMPSYPFLFDLKPEGALGKSDKVVALPGGTVPPGKVVVATPQALDLVAYLTGLRHTYPVVEQAGAADAADATDAARPRQGAPRWHPFRLRRPTRSVRSLLLNPTPVRRRRPRPERKPAKMTPSPAHKTENADPVEQHNPVPRIVLALVCGLLVWAISYILIERADGSAALGDRRDLAALAAPAGQGRVADGKQLFAANCQACHQASGQGIPGVFPPLAGSPWVNDDPARLAQILLHGMTGPLDVLGTTYNGAMPAFGEQFSDQEIAALATHIRSQWGNGAAPVEAAQIAAARAASGAQQAPWHGGDALQAFMSAGGAAKP</sequence>
<organism evidence="10 11">
    <name type="scientific">Cupriavidus basilensis OR16</name>
    <dbReference type="NCBI Taxonomy" id="1127483"/>
    <lineage>
        <taxon>Bacteria</taxon>
        <taxon>Pseudomonadati</taxon>
        <taxon>Pseudomonadota</taxon>
        <taxon>Betaproteobacteria</taxon>
        <taxon>Burkholderiales</taxon>
        <taxon>Burkholderiaceae</taxon>
        <taxon>Cupriavidus</taxon>
    </lineage>
</organism>
<name>H1S6Z9_9BURK</name>
<keyword evidence="2 6" id="KW-0349">Heme</keyword>
<evidence type="ECO:0000256" key="3">
    <source>
        <dbReference type="ARBA" id="ARBA00022723"/>
    </source>
</evidence>
<feature type="compositionally biased region" description="Basic residues" evidence="7">
    <location>
        <begin position="218"/>
        <end position="227"/>
    </location>
</feature>
<dbReference type="PANTHER" id="PTHR35008:SF8">
    <property type="entry name" value="ALCOHOL DEHYDROGENASE CYTOCHROME C SUBUNIT"/>
    <property type="match status" value="1"/>
</dbReference>
<reference evidence="10 11" key="1">
    <citation type="journal article" date="2012" name="J. Bacteriol.">
        <title>De Novo Genome Project of Cupriavidus basilensis OR16.</title>
        <authorList>
            <person name="Cserhati M."/>
            <person name="Kriszt B."/>
            <person name="Szoboszlay S."/>
            <person name="Toth A."/>
            <person name="Szabo I."/>
            <person name="Tancsics A."/>
            <person name="Nagy I."/>
            <person name="Horvath B."/>
            <person name="Nagy I."/>
            <person name="Kukolya J."/>
        </authorList>
    </citation>
    <scope>NUCLEOTIDE SEQUENCE [LARGE SCALE GENOMIC DNA]</scope>
    <source>
        <strain evidence="10 11">OR16</strain>
    </source>
</reference>
<evidence type="ECO:0000313" key="11">
    <source>
        <dbReference type="Proteomes" id="UP000005808"/>
    </source>
</evidence>
<evidence type="ECO:0000259" key="9">
    <source>
        <dbReference type="PROSITE" id="PS51007"/>
    </source>
</evidence>
<keyword evidence="8" id="KW-1133">Transmembrane helix</keyword>
<keyword evidence="3 6" id="KW-0479">Metal-binding</keyword>
<dbReference type="PATRIC" id="fig|1127483.3.peg.3709"/>
<dbReference type="Pfam" id="PF00034">
    <property type="entry name" value="Cytochrom_C"/>
    <property type="match status" value="1"/>
</dbReference>
<dbReference type="Pfam" id="PF02433">
    <property type="entry name" value="FixO"/>
    <property type="match status" value="1"/>
</dbReference>
<evidence type="ECO:0000256" key="2">
    <source>
        <dbReference type="ARBA" id="ARBA00022617"/>
    </source>
</evidence>
<keyword evidence="8" id="KW-0472">Membrane</keyword>
<feature type="domain" description="Cytochrome c" evidence="9">
    <location>
        <begin position="319"/>
        <end position="409"/>
    </location>
</feature>
<evidence type="ECO:0000256" key="4">
    <source>
        <dbReference type="ARBA" id="ARBA00022982"/>
    </source>
</evidence>
<gene>
    <name evidence="10" type="ORF">OR16_18496</name>
</gene>
<dbReference type="Gene3D" id="1.10.760.10">
    <property type="entry name" value="Cytochrome c-like domain"/>
    <property type="match status" value="2"/>
</dbReference>
<dbReference type="InterPro" id="IPR036909">
    <property type="entry name" value="Cyt_c-like_dom_sf"/>
</dbReference>
<dbReference type="PROSITE" id="PS51007">
    <property type="entry name" value="CYTC"/>
    <property type="match status" value="2"/>
</dbReference>
<keyword evidence="4" id="KW-0249">Electron transport</keyword>
<dbReference type="InterPro" id="IPR003468">
    <property type="entry name" value="Cyt_c_oxidase_monohaem-su/FixO"/>
</dbReference>
<evidence type="ECO:0000256" key="7">
    <source>
        <dbReference type="SAM" id="MobiDB-lite"/>
    </source>
</evidence>
<dbReference type="SUPFAM" id="SSF46626">
    <property type="entry name" value="Cytochrome c"/>
    <property type="match status" value="2"/>
</dbReference>
<evidence type="ECO:0000256" key="1">
    <source>
        <dbReference type="ARBA" id="ARBA00022448"/>
    </source>
</evidence>
<evidence type="ECO:0000256" key="5">
    <source>
        <dbReference type="ARBA" id="ARBA00023004"/>
    </source>
</evidence>
<dbReference type="AlphaFoldDB" id="H1S6Z9"/>
<feature type="region of interest" description="Disordered" evidence="7">
    <location>
        <begin position="200"/>
        <end position="268"/>
    </location>
</feature>
<dbReference type="InterPro" id="IPR051459">
    <property type="entry name" value="Cytochrome_c-type_DH"/>
</dbReference>
<dbReference type="PRINTS" id="PR00605">
    <property type="entry name" value="CYTCHROMECIC"/>
</dbReference>
<dbReference type="GO" id="GO:0020037">
    <property type="term" value="F:heme binding"/>
    <property type="evidence" value="ECO:0007669"/>
    <property type="project" value="InterPro"/>
</dbReference>
<dbReference type="InterPro" id="IPR008168">
    <property type="entry name" value="Cyt_C_IC"/>
</dbReference>
<dbReference type="PANTHER" id="PTHR35008">
    <property type="entry name" value="BLL4482 PROTEIN-RELATED"/>
    <property type="match status" value="1"/>
</dbReference>
<feature type="transmembrane region" description="Helical" evidence="8">
    <location>
        <begin position="7"/>
        <end position="28"/>
    </location>
</feature>
<dbReference type="InterPro" id="IPR009056">
    <property type="entry name" value="Cyt_c-like_dom"/>
</dbReference>